<dbReference type="InterPro" id="IPR009057">
    <property type="entry name" value="Homeodomain-like_sf"/>
</dbReference>
<dbReference type="InterPro" id="IPR036271">
    <property type="entry name" value="Tet_transcr_reg_TetR-rel_C_sf"/>
</dbReference>
<protein>
    <submittedName>
        <fullName evidence="6">TetR/AcrR family transcriptional regulator</fullName>
    </submittedName>
</protein>
<evidence type="ECO:0000256" key="3">
    <source>
        <dbReference type="ARBA" id="ARBA00023163"/>
    </source>
</evidence>
<evidence type="ECO:0000256" key="2">
    <source>
        <dbReference type="ARBA" id="ARBA00023125"/>
    </source>
</evidence>
<comment type="caution">
    <text evidence="6">The sequence shown here is derived from an EMBL/GenBank/DDBJ whole genome shotgun (WGS) entry which is preliminary data.</text>
</comment>
<organism evidence="6 7">
    <name type="scientific">Streptomyces katrae</name>
    <dbReference type="NCBI Taxonomy" id="68223"/>
    <lineage>
        <taxon>Bacteria</taxon>
        <taxon>Bacillati</taxon>
        <taxon>Actinomycetota</taxon>
        <taxon>Actinomycetes</taxon>
        <taxon>Kitasatosporales</taxon>
        <taxon>Streptomycetaceae</taxon>
        <taxon>Streptomyces</taxon>
    </lineage>
</organism>
<sequence>MPPTRKYEQRLRARAAEETRRRILDAVYQRLCDAPSDPVSVDKVAKLAEVSRSTVYTVFGSRGGLFDALGMDLLHRGGFTDMVRAVLHPDAREGLRGGLRGNVLMYAAHRDVLRALFSMAQLDAEAVGGAVQRLERGRAEGMSGLAGRLAEQGVLRDGLTAAHATNVLWLLTSFDSFDLLYTGRAMQPDRIITTLVSTAEHALCS</sequence>
<keyword evidence="2 4" id="KW-0238">DNA-binding</keyword>
<feature type="domain" description="HTH tetR-type" evidence="5">
    <location>
        <begin position="17"/>
        <end position="77"/>
    </location>
</feature>
<evidence type="ECO:0000256" key="4">
    <source>
        <dbReference type="PROSITE-ProRule" id="PRU00335"/>
    </source>
</evidence>
<dbReference type="SUPFAM" id="SSF48498">
    <property type="entry name" value="Tetracyclin repressor-like, C-terminal domain"/>
    <property type="match status" value="1"/>
</dbReference>
<feature type="DNA-binding region" description="H-T-H motif" evidence="4">
    <location>
        <begin position="40"/>
        <end position="59"/>
    </location>
</feature>
<dbReference type="InterPro" id="IPR050109">
    <property type="entry name" value="HTH-type_TetR-like_transc_reg"/>
</dbReference>
<proteinExistence type="predicted"/>
<keyword evidence="1" id="KW-0805">Transcription regulation</keyword>
<gene>
    <name evidence="6" type="ORF">QEZ40_006888</name>
</gene>
<keyword evidence="3" id="KW-0804">Transcription</keyword>
<dbReference type="SUPFAM" id="SSF46689">
    <property type="entry name" value="Homeodomain-like"/>
    <property type="match status" value="1"/>
</dbReference>
<dbReference type="Proteomes" id="UP001223390">
    <property type="component" value="Unassembled WGS sequence"/>
</dbReference>
<accession>A0ABT7H5J6</accession>
<keyword evidence="7" id="KW-1185">Reference proteome</keyword>
<dbReference type="RefSeq" id="WP_285346358.1">
    <property type="nucleotide sequence ID" value="NZ_JASITI010000076.1"/>
</dbReference>
<reference evidence="6 7" key="1">
    <citation type="submission" date="2023-05" db="EMBL/GenBank/DDBJ databases">
        <title>Sequencing and Assembly of Streptomyces sp. NP73.</title>
        <authorList>
            <person name="Konwar A.N."/>
            <person name="Saikia K."/>
            <person name="Thakur D."/>
        </authorList>
    </citation>
    <scope>NUCLEOTIDE SEQUENCE [LARGE SCALE GENOMIC DNA]</scope>
    <source>
        <strain evidence="6 7">NP73</strain>
    </source>
</reference>
<dbReference type="InterPro" id="IPR001647">
    <property type="entry name" value="HTH_TetR"/>
</dbReference>
<evidence type="ECO:0000256" key="1">
    <source>
        <dbReference type="ARBA" id="ARBA00023015"/>
    </source>
</evidence>
<dbReference type="Gene3D" id="1.10.10.60">
    <property type="entry name" value="Homeodomain-like"/>
    <property type="match status" value="1"/>
</dbReference>
<evidence type="ECO:0000313" key="7">
    <source>
        <dbReference type="Proteomes" id="UP001223390"/>
    </source>
</evidence>
<dbReference type="PANTHER" id="PTHR30055:SF234">
    <property type="entry name" value="HTH-TYPE TRANSCRIPTIONAL REGULATOR BETI"/>
    <property type="match status" value="1"/>
</dbReference>
<evidence type="ECO:0000313" key="6">
    <source>
        <dbReference type="EMBL" id="MDK9500863.1"/>
    </source>
</evidence>
<name>A0ABT7H5J6_9ACTN</name>
<dbReference type="PROSITE" id="PS50977">
    <property type="entry name" value="HTH_TETR_2"/>
    <property type="match status" value="1"/>
</dbReference>
<dbReference type="PANTHER" id="PTHR30055">
    <property type="entry name" value="HTH-TYPE TRANSCRIPTIONAL REGULATOR RUTR"/>
    <property type="match status" value="1"/>
</dbReference>
<evidence type="ECO:0000259" key="5">
    <source>
        <dbReference type="PROSITE" id="PS50977"/>
    </source>
</evidence>
<dbReference type="EMBL" id="JASITI010000076">
    <property type="protein sequence ID" value="MDK9500863.1"/>
    <property type="molecule type" value="Genomic_DNA"/>
</dbReference>
<dbReference type="Gene3D" id="1.10.357.10">
    <property type="entry name" value="Tetracycline Repressor, domain 2"/>
    <property type="match status" value="1"/>
</dbReference>